<keyword evidence="2" id="KW-0645">Protease</keyword>
<name>J3ME97_ORYBR</name>
<dbReference type="PROSITE" id="PS50600">
    <property type="entry name" value="ULP_PROTEASE"/>
    <property type="match status" value="1"/>
</dbReference>
<feature type="region of interest" description="Disordered" evidence="5">
    <location>
        <begin position="486"/>
        <end position="524"/>
    </location>
</feature>
<evidence type="ECO:0000313" key="8">
    <source>
        <dbReference type="Proteomes" id="UP000006038"/>
    </source>
</evidence>
<dbReference type="GeneID" id="102700152"/>
<reference evidence="7" key="2">
    <citation type="submission" date="2013-04" db="UniProtKB">
        <authorList>
            <consortium name="EnsemblPlants"/>
        </authorList>
    </citation>
    <scope>IDENTIFICATION</scope>
</reference>
<evidence type="ECO:0000259" key="6">
    <source>
        <dbReference type="PROSITE" id="PS50600"/>
    </source>
</evidence>
<dbReference type="Proteomes" id="UP000006038">
    <property type="component" value="Chromosome 6"/>
</dbReference>
<dbReference type="Gene3D" id="3.30.310.130">
    <property type="entry name" value="Ubiquitin-related"/>
    <property type="match status" value="1"/>
</dbReference>
<dbReference type="Gramene" id="OB06G23410.1">
    <property type="protein sequence ID" value="OB06G23410.1"/>
    <property type="gene ID" value="OB06G23410"/>
</dbReference>
<dbReference type="eggNOG" id="KOG0779">
    <property type="taxonomic scope" value="Eukaryota"/>
</dbReference>
<feature type="domain" description="Ubiquitin-like protease family profile" evidence="6">
    <location>
        <begin position="246"/>
        <end position="439"/>
    </location>
</feature>
<dbReference type="Pfam" id="PF02902">
    <property type="entry name" value="Peptidase_C48"/>
    <property type="match status" value="1"/>
</dbReference>
<dbReference type="AlphaFoldDB" id="J3ME97"/>
<dbReference type="GO" id="GO:0008234">
    <property type="term" value="F:cysteine-type peptidase activity"/>
    <property type="evidence" value="ECO:0007669"/>
    <property type="project" value="UniProtKB-KW"/>
</dbReference>
<dbReference type="OMA" id="HADAHWS"/>
<dbReference type="GO" id="GO:0006508">
    <property type="term" value="P:proteolysis"/>
    <property type="evidence" value="ECO:0007669"/>
    <property type="project" value="UniProtKB-KW"/>
</dbReference>
<dbReference type="InterPro" id="IPR003653">
    <property type="entry name" value="Peptidase_C48_C"/>
</dbReference>
<dbReference type="STRING" id="4533.J3ME97"/>
<dbReference type="SUPFAM" id="SSF54001">
    <property type="entry name" value="Cysteine proteinases"/>
    <property type="match status" value="1"/>
</dbReference>
<dbReference type="InterPro" id="IPR038765">
    <property type="entry name" value="Papain-like_cys_pep_sf"/>
</dbReference>
<dbReference type="RefSeq" id="XP_006656097.1">
    <property type="nucleotide sequence ID" value="XM_006656034.3"/>
</dbReference>
<sequence length="524" mass="59048">MAGASSDGADGAGDDAELRRATDEALLEKARRMQRALDGGIARSLPDNGAKYRRLIAAILSEIDRRSAARATDDGKQNRIVQSRCAESSVKPQAVNISDFRSSFGMDEEAGIDASHLDTSTNIGDPKTSIDNEGVSCEEEHSCKPSTSQKVSYVDSSTEMKIIDDDDDDDKDNNGYSMIHKDVHTSQKRKGEFSPAFSMRLRSRKVVEEVVLLDGDTCMSDSAEKTSSAWDAMKIRYPSWDNPNSIELSRADIKCLEPESLLSSPILNFYIMYLLGQMPSTSRHGGKYHIFNTYFFSKLEALASKVDKDAYFLNLRRWWKGVDIFQMAYIIFPVHADAHWSLVIISMPAKEDQSGPTILHLDSLKFHSSRSILSTAERFLKEEWNYLNKTGSLEDEDCHLHESVWKNLPRKIRRKAVTVPQQGNEYDCGVFVLYYMRRFIEEAPERLNSKDLSNMFGEGWFQPEEASALRKEMRALLLQLFEEAKQNKDMRDPTTPVPEHPVEVLSADSAAPERPLNTVNVATS</sequence>
<feature type="region of interest" description="Disordered" evidence="5">
    <location>
        <begin position="1"/>
        <end position="23"/>
    </location>
</feature>
<dbReference type="PANTHER" id="PTHR46915:SF2">
    <property type="entry name" value="UBIQUITIN-LIKE PROTEASE 4"/>
    <property type="match status" value="1"/>
</dbReference>
<evidence type="ECO:0000256" key="4">
    <source>
        <dbReference type="ARBA" id="ARBA00022807"/>
    </source>
</evidence>
<accession>J3ME97</accession>
<dbReference type="EnsemblPlants" id="OB06G23410.1">
    <property type="protein sequence ID" value="OB06G23410.1"/>
    <property type="gene ID" value="OB06G23410"/>
</dbReference>
<dbReference type="KEGG" id="obr:102700152"/>
<dbReference type="Gene3D" id="1.10.418.20">
    <property type="match status" value="1"/>
</dbReference>
<keyword evidence="4" id="KW-0788">Thiol protease</keyword>
<proteinExistence type="inferred from homology"/>
<keyword evidence="3" id="KW-0378">Hydrolase</keyword>
<keyword evidence="8" id="KW-1185">Reference proteome</keyword>
<evidence type="ECO:0000256" key="3">
    <source>
        <dbReference type="ARBA" id="ARBA00022801"/>
    </source>
</evidence>
<dbReference type="PANTHER" id="PTHR46915">
    <property type="entry name" value="UBIQUITIN-LIKE PROTEASE 4-RELATED"/>
    <property type="match status" value="1"/>
</dbReference>
<dbReference type="GO" id="GO:0016926">
    <property type="term" value="P:protein desumoylation"/>
    <property type="evidence" value="ECO:0007669"/>
    <property type="project" value="UniProtKB-ARBA"/>
</dbReference>
<gene>
    <name evidence="7" type="primary">LOC102700152</name>
</gene>
<evidence type="ECO:0000256" key="2">
    <source>
        <dbReference type="ARBA" id="ARBA00022670"/>
    </source>
</evidence>
<protein>
    <recommendedName>
        <fullName evidence="6">Ubiquitin-like protease family profile domain-containing protein</fullName>
    </recommendedName>
</protein>
<reference evidence="7" key="1">
    <citation type="journal article" date="2013" name="Nat. Commun.">
        <title>Whole-genome sequencing of Oryza brachyantha reveals mechanisms underlying Oryza genome evolution.</title>
        <authorList>
            <person name="Chen J."/>
            <person name="Huang Q."/>
            <person name="Gao D."/>
            <person name="Wang J."/>
            <person name="Lang Y."/>
            <person name="Liu T."/>
            <person name="Li B."/>
            <person name="Bai Z."/>
            <person name="Luis Goicoechea J."/>
            <person name="Liang C."/>
            <person name="Chen C."/>
            <person name="Zhang W."/>
            <person name="Sun S."/>
            <person name="Liao Y."/>
            <person name="Zhang X."/>
            <person name="Yang L."/>
            <person name="Song C."/>
            <person name="Wang M."/>
            <person name="Shi J."/>
            <person name="Liu G."/>
            <person name="Liu J."/>
            <person name="Zhou H."/>
            <person name="Zhou W."/>
            <person name="Yu Q."/>
            <person name="An N."/>
            <person name="Chen Y."/>
            <person name="Cai Q."/>
            <person name="Wang B."/>
            <person name="Liu B."/>
            <person name="Min J."/>
            <person name="Huang Y."/>
            <person name="Wu H."/>
            <person name="Li Z."/>
            <person name="Zhang Y."/>
            <person name="Yin Y."/>
            <person name="Song W."/>
            <person name="Jiang J."/>
            <person name="Jackson S.A."/>
            <person name="Wing R.A."/>
            <person name="Wang J."/>
            <person name="Chen M."/>
        </authorList>
    </citation>
    <scope>NUCLEOTIDE SEQUENCE [LARGE SCALE GENOMIC DNA]</scope>
    <source>
        <strain evidence="7">cv. IRGC 101232</strain>
    </source>
</reference>
<dbReference type="OrthoDB" id="442460at2759"/>
<evidence type="ECO:0000256" key="5">
    <source>
        <dbReference type="SAM" id="MobiDB-lite"/>
    </source>
</evidence>
<evidence type="ECO:0000256" key="1">
    <source>
        <dbReference type="ARBA" id="ARBA00005234"/>
    </source>
</evidence>
<organism evidence="7">
    <name type="scientific">Oryza brachyantha</name>
    <name type="common">malo sina</name>
    <dbReference type="NCBI Taxonomy" id="4533"/>
    <lineage>
        <taxon>Eukaryota</taxon>
        <taxon>Viridiplantae</taxon>
        <taxon>Streptophyta</taxon>
        <taxon>Embryophyta</taxon>
        <taxon>Tracheophyta</taxon>
        <taxon>Spermatophyta</taxon>
        <taxon>Magnoliopsida</taxon>
        <taxon>Liliopsida</taxon>
        <taxon>Poales</taxon>
        <taxon>Poaceae</taxon>
        <taxon>BOP clade</taxon>
        <taxon>Oryzoideae</taxon>
        <taxon>Oryzeae</taxon>
        <taxon>Oryzinae</taxon>
        <taxon>Oryza</taxon>
    </lineage>
</organism>
<evidence type="ECO:0000313" key="7">
    <source>
        <dbReference type="EnsemblPlants" id="OB06G23410.1"/>
    </source>
</evidence>
<dbReference type="HOGENOM" id="CLU_027032_0_0_1"/>
<comment type="similarity">
    <text evidence="1">Belongs to the peptidase C48 family.</text>
</comment>